<gene>
    <name evidence="1" type="ORF">VSR73_00890</name>
</gene>
<reference evidence="1 2" key="1">
    <citation type="submission" date="2024-01" db="EMBL/GenBank/DDBJ databases">
        <title>The diversity of rhizobia nodulating Mimosa spp. in eleven states of Brazil covering several biomes is determined by host plant, location, and edaphic factors.</title>
        <authorList>
            <person name="Rouws L."/>
            <person name="Barauna A."/>
            <person name="Beukes C."/>
            <person name="De Faria S.M."/>
            <person name="Gross E."/>
            <person name="Dos Reis Junior F.B."/>
            <person name="Simon M."/>
            <person name="Maluk M."/>
            <person name="Odee D.W."/>
            <person name="Kenicer G."/>
            <person name="Young J.P.W."/>
            <person name="Reis V.M."/>
            <person name="Zilli J."/>
            <person name="James E.K."/>
        </authorList>
    </citation>
    <scope>NUCLEOTIDE SEQUENCE [LARGE SCALE GENOMIC DNA]</scope>
    <source>
        <strain evidence="1 2">JPY167</strain>
    </source>
</reference>
<accession>A0ABU9RHW5</accession>
<sequence length="69" mass="7943">MTAMQPEKLRAARMIVRPMLADQAKWKRLTQRDYLLYLLGAIQRAPYPATRIVDARDVLGRLNGMGGEW</sequence>
<comment type="caution">
    <text evidence="1">The sequence shown here is derived from an EMBL/GenBank/DDBJ whole genome shotgun (WGS) entry which is preliminary data.</text>
</comment>
<protein>
    <submittedName>
        <fullName evidence="1">Uncharacterized protein</fullName>
    </submittedName>
</protein>
<proteinExistence type="predicted"/>
<name>A0ABU9RHW5_9BURK</name>
<dbReference type="EMBL" id="JAYMRV010000001">
    <property type="protein sequence ID" value="MEM5419630.1"/>
    <property type="molecule type" value="Genomic_DNA"/>
</dbReference>
<keyword evidence="2" id="KW-1185">Reference proteome</keyword>
<organism evidence="1 2">
    <name type="scientific">Paraburkholderia ferrariae</name>
    <dbReference type="NCBI Taxonomy" id="386056"/>
    <lineage>
        <taxon>Bacteria</taxon>
        <taxon>Pseudomonadati</taxon>
        <taxon>Pseudomonadota</taxon>
        <taxon>Betaproteobacteria</taxon>
        <taxon>Burkholderiales</taxon>
        <taxon>Burkholderiaceae</taxon>
        <taxon>Paraburkholderia</taxon>
    </lineage>
</organism>
<evidence type="ECO:0000313" key="1">
    <source>
        <dbReference type="EMBL" id="MEM5419630.1"/>
    </source>
</evidence>
<evidence type="ECO:0000313" key="2">
    <source>
        <dbReference type="Proteomes" id="UP001489897"/>
    </source>
</evidence>
<dbReference type="RefSeq" id="WP_342945494.1">
    <property type="nucleotide sequence ID" value="NZ_JAYMRV010000001.1"/>
</dbReference>
<dbReference type="Proteomes" id="UP001489897">
    <property type="component" value="Unassembled WGS sequence"/>
</dbReference>